<protein>
    <submittedName>
        <fullName evidence="1">Uncharacterized protein</fullName>
    </submittedName>
</protein>
<dbReference type="AlphaFoldDB" id="A0A2K3KHK8"/>
<reference evidence="1 2" key="1">
    <citation type="journal article" date="2014" name="Am. J. Bot.">
        <title>Genome assembly and annotation for red clover (Trifolium pratense; Fabaceae).</title>
        <authorList>
            <person name="Istvanek J."/>
            <person name="Jaros M."/>
            <person name="Krenek A."/>
            <person name="Repkova J."/>
        </authorList>
    </citation>
    <scope>NUCLEOTIDE SEQUENCE [LARGE SCALE GENOMIC DNA]</scope>
    <source>
        <strain evidence="2">cv. Tatra</strain>
        <tissue evidence="1">Young leaves</tissue>
    </source>
</reference>
<sequence>RNACLFRSLRTDDAFLEELIAIPNANVSSTPRAG</sequence>
<feature type="non-terminal residue" evidence="1">
    <location>
        <position position="1"/>
    </location>
</feature>
<accession>A0A2K3KHK8</accession>
<dbReference type="EMBL" id="ASHM01184081">
    <property type="protein sequence ID" value="PNX65739.1"/>
    <property type="molecule type" value="Genomic_DNA"/>
</dbReference>
<proteinExistence type="predicted"/>
<comment type="caution">
    <text evidence="1">The sequence shown here is derived from an EMBL/GenBank/DDBJ whole genome shotgun (WGS) entry which is preliminary data.</text>
</comment>
<reference evidence="1 2" key="2">
    <citation type="journal article" date="2017" name="Front. Plant Sci.">
        <title>Gene Classification and Mining of Molecular Markers Useful in Red Clover (Trifolium pratense) Breeding.</title>
        <authorList>
            <person name="Istvanek J."/>
            <person name="Dluhosova J."/>
            <person name="Dluhos P."/>
            <person name="Patkova L."/>
            <person name="Nedelnik J."/>
            <person name="Repkova J."/>
        </authorList>
    </citation>
    <scope>NUCLEOTIDE SEQUENCE [LARGE SCALE GENOMIC DNA]</scope>
    <source>
        <strain evidence="2">cv. Tatra</strain>
        <tissue evidence="1">Young leaves</tissue>
    </source>
</reference>
<evidence type="ECO:0000313" key="2">
    <source>
        <dbReference type="Proteomes" id="UP000236291"/>
    </source>
</evidence>
<dbReference type="Proteomes" id="UP000236291">
    <property type="component" value="Unassembled WGS sequence"/>
</dbReference>
<evidence type="ECO:0000313" key="1">
    <source>
        <dbReference type="EMBL" id="PNX65739.1"/>
    </source>
</evidence>
<organism evidence="1 2">
    <name type="scientific">Trifolium pratense</name>
    <name type="common">Red clover</name>
    <dbReference type="NCBI Taxonomy" id="57577"/>
    <lineage>
        <taxon>Eukaryota</taxon>
        <taxon>Viridiplantae</taxon>
        <taxon>Streptophyta</taxon>
        <taxon>Embryophyta</taxon>
        <taxon>Tracheophyta</taxon>
        <taxon>Spermatophyta</taxon>
        <taxon>Magnoliopsida</taxon>
        <taxon>eudicotyledons</taxon>
        <taxon>Gunneridae</taxon>
        <taxon>Pentapetalae</taxon>
        <taxon>rosids</taxon>
        <taxon>fabids</taxon>
        <taxon>Fabales</taxon>
        <taxon>Fabaceae</taxon>
        <taxon>Papilionoideae</taxon>
        <taxon>50 kb inversion clade</taxon>
        <taxon>NPAAA clade</taxon>
        <taxon>Hologalegina</taxon>
        <taxon>IRL clade</taxon>
        <taxon>Trifolieae</taxon>
        <taxon>Trifolium</taxon>
    </lineage>
</organism>
<name>A0A2K3KHK8_TRIPR</name>
<gene>
    <name evidence="1" type="ORF">L195_g062748</name>
</gene>